<dbReference type="CDD" id="cd06225">
    <property type="entry name" value="HAMP"/>
    <property type="match status" value="1"/>
</dbReference>
<comment type="similarity">
    <text evidence="2">Belongs to the methyl-accepting chemotaxis (MCP) protein family.</text>
</comment>
<dbReference type="Pfam" id="PF00015">
    <property type="entry name" value="MCPsignal"/>
    <property type="match status" value="1"/>
</dbReference>
<feature type="region of interest" description="Disordered" evidence="4">
    <location>
        <begin position="286"/>
        <end position="311"/>
    </location>
</feature>
<dbReference type="SMART" id="SM00283">
    <property type="entry name" value="MA"/>
    <property type="match status" value="1"/>
</dbReference>
<evidence type="ECO:0000313" key="8">
    <source>
        <dbReference type="Proteomes" id="UP001596457"/>
    </source>
</evidence>
<dbReference type="EMBL" id="JBHTBZ010000043">
    <property type="protein sequence ID" value="MFC7461726.1"/>
    <property type="molecule type" value="Genomic_DNA"/>
</dbReference>
<dbReference type="SMART" id="SM00304">
    <property type="entry name" value="HAMP"/>
    <property type="match status" value="1"/>
</dbReference>
<organism evidence="7 8">
    <name type="scientific">Hydrogenophaga defluvii</name>
    <dbReference type="NCBI Taxonomy" id="249410"/>
    <lineage>
        <taxon>Bacteria</taxon>
        <taxon>Pseudomonadati</taxon>
        <taxon>Pseudomonadota</taxon>
        <taxon>Betaproteobacteria</taxon>
        <taxon>Burkholderiales</taxon>
        <taxon>Comamonadaceae</taxon>
        <taxon>Hydrogenophaga</taxon>
    </lineage>
</organism>
<feature type="domain" description="HAMP" evidence="6">
    <location>
        <begin position="218"/>
        <end position="270"/>
    </location>
</feature>
<protein>
    <submittedName>
        <fullName evidence="7">Methyl-accepting chemotaxis protein</fullName>
    </submittedName>
</protein>
<dbReference type="InterPro" id="IPR003660">
    <property type="entry name" value="HAMP_dom"/>
</dbReference>
<name>A0ABW2SDX6_9BURK</name>
<evidence type="ECO:0000256" key="3">
    <source>
        <dbReference type="PROSITE-ProRule" id="PRU00284"/>
    </source>
</evidence>
<sequence>MGLMTLMRRFSIRLRMISAIGVVLCLLLMVGGAGVWGMQRLQNLNHEFSEHVFAETVALTQIHVALGQLRRYERDMIVNYEKPANIQKAKAEWDTARQKLDTQIKAMLVGEEDEDNAKLRKMSELLAVYYKAVEPVSKALANGDYDSATVANTVLRAAHASFEQVDAVMVELEAVLNDEAKEVAEHGVSASTQTLLVFGVALAVAALVVVPTTLANMHSICAPLEQAQRFAQSVAAGDLTQQADRSGQDELTDLLGALGDMQASIARIVGEVRSATDSLGTASAEIASGNQDLSHRTEQAASNLEETASSMEELTSSVAQSAEAARQASDMATSNATVAEQGGQMVAQVVSTMEEIHTSSRKINDIIGVIDGIAFQTNILALNAAVEAARAGEQGRGFAVVAGEVRTLAQRSAQAAREIKTLIGNSVDKVEVGTAQVHQAGTTIGDIVANAQKISSFIGAVTASANEQSEGIAQINAAIAQLDQGTQQNAALVEQSAAAADSLREQAQRLSEVVAVFRLRA</sequence>
<evidence type="ECO:0000313" key="7">
    <source>
        <dbReference type="EMBL" id="MFC7461726.1"/>
    </source>
</evidence>
<evidence type="ECO:0000259" key="5">
    <source>
        <dbReference type="PROSITE" id="PS50111"/>
    </source>
</evidence>
<dbReference type="InterPro" id="IPR024478">
    <property type="entry name" value="HlyB_4HB_MCP"/>
</dbReference>
<dbReference type="Pfam" id="PF12729">
    <property type="entry name" value="4HB_MCP_1"/>
    <property type="match status" value="1"/>
</dbReference>
<keyword evidence="8" id="KW-1185">Reference proteome</keyword>
<evidence type="ECO:0000256" key="2">
    <source>
        <dbReference type="ARBA" id="ARBA00029447"/>
    </source>
</evidence>
<dbReference type="CDD" id="cd11386">
    <property type="entry name" value="MCP_signal"/>
    <property type="match status" value="1"/>
</dbReference>
<dbReference type="InterPro" id="IPR004089">
    <property type="entry name" value="MCPsignal_dom"/>
</dbReference>
<accession>A0ABW2SDX6</accession>
<dbReference type="PANTHER" id="PTHR43531">
    <property type="entry name" value="PROTEIN ICFG"/>
    <property type="match status" value="1"/>
</dbReference>
<dbReference type="PRINTS" id="PR00260">
    <property type="entry name" value="CHEMTRNSDUCR"/>
</dbReference>
<dbReference type="PANTHER" id="PTHR43531:SF14">
    <property type="entry name" value="METHYL-ACCEPTING CHEMOTAXIS PROTEIN I-RELATED"/>
    <property type="match status" value="1"/>
</dbReference>
<keyword evidence="3" id="KW-0807">Transducer</keyword>
<dbReference type="InterPro" id="IPR051310">
    <property type="entry name" value="MCP_chemotaxis"/>
</dbReference>
<dbReference type="RefSeq" id="WP_382202146.1">
    <property type="nucleotide sequence ID" value="NZ_JBHTBZ010000043.1"/>
</dbReference>
<dbReference type="InterPro" id="IPR004090">
    <property type="entry name" value="Chemotax_Me-accpt_rcpt"/>
</dbReference>
<proteinExistence type="inferred from homology"/>
<gene>
    <name evidence="7" type="ORF">ACFQU0_14930</name>
</gene>
<evidence type="ECO:0000259" key="6">
    <source>
        <dbReference type="PROSITE" id="PS50885"/>
    </source>
</evidence>
<feature type="compositionally biased region" description="Polar residues" evidence="4">
    <location>
        <begin position="299"/>
        <end position="311"/>
    </location>
</feature>
<dbReference type="SUPFAM" id="SSF58104">
    <property type="entry name" value="Methyl-accepting chemotaxis protein (MCP) signaling domain"/>
    <property type="match status" value="1"/>
</dbReference>
<dbReference type="Pfam" id="PF00672">
    <property type="entry name" value="HAMP"/>
    <property type="match status" value="1"/>
</dbReference>
<dbReference type="Proteomes" id="UP001596457">
    <property type="component" value="Unassembled WGS sequence"/>
</dbReference>
<comment type="caution">
    <text evidence="7">The sequence shown here is derived from an EMBL/GenBank/DDBJ whole genome shotgun (WGS) entry which is preliminary data.</text>
</comment>
<evidence type="ECO:0000256" key="1">
    <source>
        <dbReference type="ARBA" id="ARBA00022481"/>
    </source>
</evidence>
<dbReference type="PROSITE" id="PS50111">
    <property type="entry name" value="CHEMOTAXIS_TRANSDUC_2"/>
    <property type="match status" value="1"/>
</dbReference>
<feature type="domain" description="Methyl-accepting transducer" evidence="5">
    <location>
        <begin position="275"/>
        <end position="504"/>
    </location>
</feature>
<keyword evidence="1" id="KW-0488">Methylation</keyword>
<dbReference type="Gene3D" id="1.10.287.950">
    <property type="entry name" value="Methyl-accepting chemotaxis protein"/>
    <property type="match status" value="1"/>
</dbReference>
<dbReference type="PROSITE" id="PS50885">
    <property type="entry name" value="HAMP"/>
    <property type="match status" value="1"/>
</dbReference>
<evidence type="ECO:0000256" key="4">
    <source>
        <dbReference type="SAM" id="MobiDB-lite"/>
    </source>
</evidence>
<reference evidence="8" key="1">
    <citation type="journal article" date="2019" name="Int. J. Syst. Evol. Microbiol.">
        <title>The Global Catalogue of Microorganisms (GCM) 10K type strain sequencing project: providing services to taxonomists for standard genome sequencing and annotation.</title>
        <authorList>
            <consortium name="The Broad Institute Genomics Platform"/>
            <consortium name="The Broad Institute Genome Sequencing Center for Infectious Disease"/>
            <person name="Wu L."/>
            <person name="Ma J."/>
        </authorList>
    </citation>
    <scope>NUCLEOTIDE SEQUENCE [LARGE SCALE GENOMIC DNA]</scope>
    <source>
        <strain evidence="8">CCUG 53903</strain>
    </source>
</reference>